<name>A0A1Y3EIM1_9BILA</name>
<accession>A0A1Y3EIM1</accession>
<evidence type="ECO:0000256" key="1">
    <source>
        <dbReference type="SAM" id="MobiDB-lite"/>
    </source>
</evidence>
<evidence type="ECO:0000313" key="2">
    <source>
        <dbReference type="EMBL" id="OUC44921.1"/>
    </source>
</evidence>
<gene>
    <name evidence="2" type="ORF">D917_02101</name>
</gene>
<evidence type="ECO:0000313" key="3">
    <source>
        <dbReference type="Proteomes" id="UP000243006"/>
    </source>
</evidence>
<dbReference type="Proteomes" id="UP000243006">
    <property type="component" value="Unassembled WGS sequence"/>
</dbReference>
<dbReference type="EMBL" id="LVZM01011334">
    <property type="protein sequence ID" value="OUC44921.1"/>
    <property type="molecule type" value="Genomic_DNA"/>
</dbReference>
<sequence>MKTVTMVLPGRRCCRSCKRFSFMAVKILLLLTNFLTLRSLLCRRWPMTDVLCFFKRRRQRMEQAKANNNNNKWPTVSLPTDNRKCFLINQPIVDAIGELSLLSHFYNKKNKAGAATTNKQAEREMNHTAALASSSNNGKKHVRKWSNGLASTYVRAAPINEQLPPSRCEEAQQYNASGEGRKKNNSQTKKSTNAPTDTGQQEKHTASQSRKANKVTTGQRS</sequence>
<proteinExistence type="predicted"/>
<protein>
    <submittedName>
        <fullName evidence="2">Uncharacterized protein</fullName>
    </submittedName>
</protein>
<feature type="region of interest" description="Disordered" evidence="1">
    <location>
        <begin position="164"/>
        <end position="221"/>
    </location>
</feature>
<feature type="compositionally biased region" description="Polar residues" evidence="1">
    <location>
        <begin position="206"/>
        <end position="221"/>
    </location>
</feature>
<dbReference type="AlphaFoldDB" id="A0A1Y3EIM1"/>
<reference evidence="2 3" key="1">
    <citation type="submission" date="2015-04" db="EMBL/GenBank/DDBJ databases">
        <title>Draft genome of the roundworm Trichinella nativa.</title>
        <authorList>
            <person name="Mitreva M."/>
        </authorList>
    </citation>
    <scope>NUCLEOTIDE SEQUENCE [LARGE SCALE GENOMIC DNA]</scope>
    <source>
        <strain evidence="2 3">ISS45</strain>
    </source>
</reference>
<comment type="caution">
    <text evidence="2">The sequence shown here is derived from an EMBL/GenBank/DDBJ whole genome shotgun (WGS) entry which is preliminary data.</text>
</comment>
<organism evidence="2 3">
    <name type="scientific">Trichinella nativa</name>
    <dbReference type="NCBI Taxonomy" id="6335"/>
    <lineage>
        <taxon>Eukaryota</taxon>
        <taxon>Metazoa</taxon>
        <taxon>Ecdysozoa</taxon>
        <taxon>Nematoda</taxon>
        <taxon>Enoplea</taxon>
        <taxon>Dorylaimia</taxon>
        <taxon>Trichinellida</taxon>
        <taxon>Trichinellidae</taxon>
        <taxon>Trichinella</taxon>
    </lineage>
</organism>